<dbReference type="InterPro" id="IPR041698">
    <property type="entry name" value="Methyltransf_25"/>
</dbReference>
<dbReference type="Pfam" id="PF13649">
    <property type="entry name" value="Methyltransf_25"/>
    <property type="match status" value="1"/>
</dbReference>
<gene>
    <name evidence="5" type="ORF">ATL41_1016</name>
</gene>
<keyword evidence="3" id="KW-0949">S-adenosyl-L-methionine</keyword>
<dbReference type="GO" id="GO:0032259">
    <property type="term" value="P:methylation"/>
    <property type="evidence" value="ECO:0007669"/>
    <property type="project" value="UniProtKB-KW"/>
</dbReference>
<sequence>MSGHWHVGDVAPAGFWEERYAGEERVWSGKVNRTTADVAARLTPGRSLDLGCGEGGDVLWFARAGWDATGVDISPTAVRRANEEAAREGLADRARCIAADLSTWTTDERFDLVTASFFQSPVALDRSQILRRLARQVDPGGHLLVVSHANYPSWVPVEERHSEHQFLSPDEEVEALGLVGEGWSVELAETRSREAIAPDGSPAVLDDSVVLVRRG</sequence>
<keyword evidence="1 5" id="KW-0489">Methyltransferase</keyword>
<dbReference type="RefSeq" id="WP_245854637.1">
    <property type="nucleotide sequence ID" value="NZ_PDJH01000001.1"/>
</dbReference>
<evidence type="ECO:0000256" key="1">
    <source>
        <dbReference type="ARBA" id="ARBA00022603"/>
    </source>
</evidence>
<name>A0A2A9EBI0_9MICO</name>
<dbReference type="Gene3D" id="3.40.50.150">
    <property type="entry name" value="Vaccinia Virus protein VP39"/>
    <property type="match status" value="1"/>
</dbReference>
<dbReference type="Proteomes" id="UP000221394">
    <property type="component" value="Unassembled WGS sequence"/>
</dbReference>
<evidence type="ECO:0000256" key="3">
    <source>
        <dbReference type="ARBA" id="ARBA00022691"/>
    </source>
</evidence>
<dbReference type="PANTHER" id="PTHR43464">
    <property type="entry name" value="METHYLTRANSFERASE"/>
    <property type="match status" value="1"/>
</dbReference>
<dbReference type="SUPFAM" id="SSF53335">
    <property type="entry name" value="S-adenosyl-L-methionine-dependent methyltransferases"/>
    <property type="match status" value="1"/>
</dbReference>
<dbReference type="EMBL" id="PDJH01000001">
    <property type="protein sequence ID" value="PFG36298.1"/>
    <property type="molecule type" value="Genomic_DNA"/>
</dbReference>
<keyword evidence="2 5" id="KW-0808">Transferase</keyword>
<dbReference type="AlphaFoldDB" id="A0A2A9EBI0"/>
<dbReference type="PANTHER" id="PTHR43464:SF19">
    <property type="entry name" value="UBIQUINONE BIOSYNTHESIS O-METHYLTRANSFERASE, MITOCHONDRIAL"/>
    <property type="match status" value="1"/>
</dbReference>
<proteinExistence type="predicted"/>
<comment type="caution">
    <text evidence="5">The sequence shown here is derived from an EMBL/GenBank/DDBJ whole genome shotgun (WGS) entry which is preliminary data.</text>
</comment>
<dbReference type="CDD" id="cd02440">
    <property type="entry name" value="AdoMet_MTases"/>
    <property type="match status" value="1"/>
</dbReference>
<evidence type="ECO:0000256" key="2">
    <source>
        <dbReference type="ARBA" id="ARBA00022679"/>
    </source>
</evidence>
<dbReference type="GO" id="GO:0008168">
    <property type="term" value="F:methyltransferase activity"/>
    <property type="evidence" value="ECO:0007669"/>
    <property type="project" value="UniProtKB-KW"/>
</dbReference>
<keyword evidence="6" id="KW-1185">Reference proteome</keyword>
<organism evidence="5 6">
    <name type="scientific">Flavimobilis soli</name>
    <dbReference type="NCBI Taxonomy" id="442709"/>
    <lineage>
        <taxon>Bacteria</taxon>
        <taxon>Bacillati</taxon>
        <taxon>Actinomycetota</taxon>
        <taxon>Actinomycetes</taxon>
        <taxon>Micrococcales</taxon>
        <taxon>Jonesiaceae</taxon>
        <taxon>Flavimobilis</taxon>
    </lineage>
</organism>
<reference evidence="5 6" key="1">
    <citation type="submission" date="2017-10" db="EMBL/GenBank/DDBJ databases">
        <title>Sequencing the genomes of 1000 actinobacteria strains.</title>
        <authorList>
            <person name="Klenk H.-P."/>
        </authorList>
    </citation>
    <scope>NUCLEOTIDE SEQUENCE [LARGE SCALE GENOMIC DNA]</scope>
    <source>
        <strain evidence="5 6">DSM 21574</strain>
    </source>
</reference>
<dbReference type="InterPro" id="IPR029063">
    <property type="entry name" value="SAM-dependent_MTases_sf"/>
</dbReference>
<evidence type="ECO:0000313" key="5">
    <source>
        <dbReference type="EMBL" id="PFG36298.1"/>
    </source>
</evidence>
<evidence type="ECO:0000259" key="4">
    <source>
        <dbReference type="Pfam" id="PF13649"/>
    </source>
</evidence>
<evidence type="ECO:0000313" key="6">
    <source>
        <dbReference type="Proteomes" id="UP000221394"/>
    </source>
</evidence>
<accession>A0A2A9EBI0</accession>
<feature type="domain" description="Methyltransferase" evidence="4">
    <location>
        <begin position="48"/>
        <end position="141"/>
    </location>
</feature>
<protein>
    <submittedName>
        <fullName evidence="5">Methyltransferase family protein</fullName>
    </submittedName>
</protein>